<feature type="transmembrane region" description="Helical" evidence="1">
    <location>
        <begin position="106"/>
        <end position="125"/>
    </location>
</feature>
<dbReference type="Proteomes" id="UP001595868">
    <property type="component" value="Unassembled WGS sequence"/>
</dbReference>
<dbReference type="RefSeq" id="WP_377549699.1">
    <property type="nucleotide sequence ID" value="NZ_JBHSBN010000019.1"/>
</dbReference>
<organism evidence="2 3">
    <name type="scientific">Micromonospora zhanjiangensis</name>
    <dbReference type="NCBI Taxonomy" id="1522057"/>
    <lineage>
        <taxon>Bacteria</taxon>
        <taxon>Bacillati</taxon>
        <taxon>Actinomycetota</taxon>
        <taxon>Actinomycetes</taxon>
        <taxon>Micromonosporales</taxon>
        <taxon>Micromonosporaceae</taxon>
        <taxon>Micromonospora</taxon>
    </lineage>
</organism>
<dbReference type="EMBL" id="JBHSBN010000019">
    <property type="protein sequence ID" value="MFC4108890.1"/>
    <property type="molecule type" value="Genomic_DNA"/>
</dbReference>
<keyword evidence="1" id="KW-0812">Transmembrane</keyword>
<protein>
    <submittedName>
        <fullName evidence="2">Transporter</fullName>
    </submittedName>
</protein>
<keyword evidence="3" id="KW-1185">Reference proteome</keyword>
<name>A0ABV8KSL7_9ACTN</name>
<comment type="caution">
    <text evidence="2">The sequence shown here is derived from an EMBL/GenBank/DDBJ whole genome shotgun (WGS) entry which is preliminary data.</text>
</comment>
<keyword evidence="1" id="KW-1133">Transmembrane helix</keyword>
<evidence type="ECO:0000313" key="2">
    <source>
        <dbReference type="EMBL" id="MFC4108890.1"/>
    </source>
</evidence>
<feature type="transmembrane region" description="Helical" evidence="1">
    <location>
        <begin position="188"/>
        <end position="207"/>
    </location>
</feature>
<reference evidence="3" key="1">
    <citation type="journal article" date="2019" name="Int. J. Syst. Evol. Microbiol.">
        <title>The Global Catalogue of Microorganisms (GCM) 10K type strain sequencing project: providing services to taxonomists for standard genome sequencing and annotation.</title>
        <authorList>
            <consortium name="The Broad Institute Genomics Platform"/>
            <consortium name="The Broad Institute Genome Sequencing Center for Infectious Disease"/>
            <person name="Wu L."/>
            <person name="Ma J."/>
        </authorList>
    </citation>
    <scope>NUCLEOTIDE SEQUENCE [LARGE SCALE GENOMIC DNA]</scope>
    <source>
        <strain evidence="3">2902at01</strain>
    </source>
</reference>
<keyword evidence="1" id="KW-0472">Membrane</keyword>
<sequence>MNLDDDELPPTDPAETLRLIREQQAEAARRLTPDQRLYYWPWGIAWLIGFGLFFLRYGPDGRVFVDLPDWLPLAVLFALLIAAGIFSGVAGGKASGQVVGDSNRRGAWYGFAWFLGYTAVIAVNVRVSGHLTTDLAGLLWAASSVGLAGALQMAGGAIWLDRDLFVVGAWVTVLNIVGVVVGPGWHSLIVSVAGGGGMLLAGALTQVRRRTAAR</sequence>
<gene>
    <name evidence="2" type="ORF">ACFOX0_23540</name>
</gene>
<feature type="transmembrane region" description="Helical" evidence="1">
    <location>
        <begin position="70"/>
        <end position="94"/>
    </location>
</feature>
<accession>A0ABV8KSL7</accession>
<proteinExistence type="predicted"/>
<feature type="transmembrane region" description="Helical" evidence="1">
    <location>
        <begin position="137"/>
        <end position="159"/>
    </location>
</feature>
<evidence type="ECO:0000313" key="3">
    <source>
        <dbReference type="Proteomes" id="UP001595868"/>
    </source>
</evidence>
<evidence type="ECO:0000256" key="1">
    <source>
        <dbReference type="SAM" id="Phobius"/>
    </source>
</evidence>
<feature type="transmembrane region" description="Helical" evidence="1">
    <location>
        <begin position="37"/>
        <end position="58"/>
    </location>
</feature>
<feature type="transmembrane region" description="Helical" evidence="1">
    <location>
        <begin position="164"/>
        <end position="182"/>
    </location>
</feature>